<dbReference type="RefSeq" id="WP_113982027.1">
    <property type="nucleotide sequence ID" value="NZ_QMEY01000007.1"/>
</dbReference>
<comment type="similarity">
    <text evidence="1">Belongs to the ROK (NagC/XylR) family.</text>
</comment>
<dbReference type="InterPro" id="IPR036388">
    <property type="entry name" value="WH-like_DNA-bd_sf"/>
</dbReference>
<dbReference type="OrthoDB" id="37575at2"/>
<dbReference type="AlphaFoldDB" id="A0A366LZ16"/>
<evidence type="ECO:0000313" key="3">
    <source>
        <dbReference type="Proteomes" id="UP000253303"/>
    </source>
</evidence>
<dbReference type="Pfam" id="PF00480">
    <property type="entry name" value="ROK"/>
    <property type="match status" value="1"/>
</dbReference>
<reference evidence="2 3" key="1">
    <citation type="submission" date="2018-06" db="EMBL/GenBank/DDBJ databases">
        <title>Sphaerisporangium craniellae sp. nov., isolated from a marine sponge in the South China Sea.</title>
        <authorList>
            <person name="Li L."/>
        </authorList>
    </citation>
    <scope>NUCLEOTIDE SEQUENCE [LARGE SCALE GENOMIC DNA]</scope>
    <source>
        <strain evidence="2 3">LHW63015</strain>
    </source>
</reference>
<dbReference type="InterPro" id="IPR000600">
    <property type="entry name" value="ROK"/>
</dbReference>
<comment type="caution">
    <text evidence="2">The sequence shown here is derived from an EMBL/GenBank/DDBJ whole genome shotgun (WGS) entry which is preliminary data.</text>
</comment>
<dbReference type="PANTHER" id="PTHR18964:SF149">
    <property type="entry name" value="BIFUNCTIONAL UDP-N-ACETYLGLUCOSAMINE 2-EPIMERASE_N-ACETYLMANNOSAMINE KINASE"/>
    <property type="match status" value="1"/>
</dbReference>
<evidence type="ECO:0000256" key="1">
    <source>
        <dbReference type="ARBA" id="ARBA00006479"/>
    </source>
</evidence>
<dbReference type="Proteomes" id="UP000253303">
    <property type="component" value="Unassembled WGS sequence"/>
</dbReference>
<dbReference type="InterPro" id="IPR036390">
    <property type="entry name" value="WH_DNA-bd_sf"/>
</dbReference>
<dbReference type="Gene3D" id="3.30.420.40">
    <property type="match status" value="2"/>
</dbReference>
<dbReference type="EMBL" id="QMEY01000007">
    <property type="protein sequence ID" value="RBQ18554.1"/>
    <property type="molecule type" value="Genomic_DNA"/>
</dbReference>
<dbReference type="InterPro" id="IPR043129">
    <property type="entry name" value="ATPase_NBD"/>
</dbReference>
<keyword evidence="3" id="KW-1185">Reference proteome</keyword>
<accession>A0A366LZ16</accession>
<gene>
    <name evidence="2" type="ORF">DP939_18830</name>
</gene>
<dbReference type="SUPFAM" id="SSF53067">
    <property type="entry name" value="Actin-like ATPase domain"/>
    <property type="match status" value="1"/>
</dbReference>
<name>A0A366LZ16_9ACTN</name>
<evidence type="ECO:0000313" key="2">
    <source>
        <dbReference type="EMBL" id="RBQ18554.1"/>
    </source>
</evidence>
<dbReference type="Gene3D" id="1.10.10.10">
    <property type="entry name" value="Winged helix-like DNA-binding domain superfamily/Winged helix DNA-binding domain"/>
    <property type="match status" value="1"/>
</dbReference>
<dbReference type="SUPFAM" id="SSF46785">
    <property type="entry name" value="Winged helix' DNA-binding domain"/>
    <property type="match status" value="1"/>
</dbReference>
<dbReference type="PANTHER" id="PTHR18964">
    <property type="entry name" value="ROK (REPRESSOR, ORF, KINASE) FAMILY"/>
    <property type="match status" value="1"/>
</dbReference>
<protein>
    <submittedName>
        <fullName evidence="2">ROK family transcriptional regulator</fullName>
    </submittedName>
</protein>
<dbReference type="CDD" id="cd00090">
    <property type="entry name" value="HTH_ARSR"/>
    <property type="match status" value="1"/>
</dbReference>
<sequence>MNANPGRPRLLRELNDRAVLELLGSSGVLTRAQISEATGLSKVTINHVLARLAERGVIVQTGVQAGGRGPNAALHGLNPASGYVIGLAVDLETTWAILADITGRTLAEVTVPTDAADDPVRAVHDLAGRLTTTAGIALSQVRACVIGVSAVIDPATGDVGFCYDLPAWEPGVLHRLRLRLGVPVSIDNDVNLAAVAERALGAARDVRGFVLVWIGRGPGGAVMVGDQLLRGATGTAGELGWMPVPGAPVSDGVVDRARGGVGAAFQTLVGWQAVQELAGEHGLRADHVRDSVAAAVASPAGEPFLDELARRIALGVASICTVLDPELVVLGSDVGSTGGPALAERVERAVAGMCLGRPRVVASGVPGGPVVRGALLIGIGQARDRVFFGEGGEAEGDQAAGRPRLAEGTP</sequence>
<proteinExistence type="inferred from homology"/>
<dbReference type="Pfam" id="PF13412">
    <property type="entry name" value="HTH_24"/>
    <property type="match status" value="1"/>
</dbReference>
<dbReference type="InterPro" id="IPR011991">
    <property type="entry name" value="ArsR-like_HTH"/>
</dbReference>
<dbReference type="CDD" id="cd23763">
    <property type="entry name" value="ASKHA_ATPase_ROK"/>
    <property type="match status" value="1"/>
</dbReference>
<organism evidence="2 3">
    <name type="scientific">Spongiactinospora rosea</name>
    <dbReference type="NCBI Taxonomy" id="2248750"/>
    <lineage>
        <taxon>Bacteria</taxon>
        <taxon>Bacillati</taxon>
        <taxon>Actinomycetota</taxon>
        <taxon>Actinomycetes</taxon>
        <taxon>Streptosporangiales</taxon>
        <taxon>Streptosporangiaceae</taxon>
        <taxon>Spongiactinospora</taxon>
    </lineage>
</organism>